<sequence>MTSDERLSVGGPGVPGFDDLDFDALSVRSGAKWARAAADGLAPAWVADMDFPVAPPIARALHELVDRSDLGYPDWFHGTPLREEFAQRMRTRYGWEPDPDAVREQTDLIQALQLVLHLSTTRGDAVAIQTPNYPPFLASLRRMGLQQIDFPFVDRGDGWVLDFDVFEPLVARRRPRVLVLVNPHNPTGRVLTREELERIADLAERFDMLVVSDEIHAELIYEPHRHIPFASIGPEAAARTVTLTSASKAFNLAGLRCAVVHYGSETLLKRRDAEPFDLYGTVSVPGVVATLAAWREGDAWQRDLLQVLDRNRRRVDEVLRERIPALRHHLPQGTYLTWLNTGPLDIDDPVSAVRDRGRVLADGGVRFGSGARNFLRINFATSGPILDRILDGVTDALGA</sequence>
<evidence type="ECO:0000256" key="4">
    <source>
        <dbReference type="ARBA" id="ARBA00023239"/>
    </source>
</evidence>
<evidence type="ECO:0000256" key="1">
    <source>
        <dbReference type="ARBA" id="ARBA00001933"/>
    </source>
</evidence>
<evidence type="ECO:0000259" key="6">
    <source>
        <dbReference type="Pfam" id="PF00155"/>
    </source>
</evidence>
<evidence type="ECO:0000256" key="2">
    <source>
        <dbReference type="ARBA" id="ARBA00012224"/>
    </source>
</evidence>
<dbReference type="InterPro" id="IPR015421">
    <property type="entry name" value="PyrdxlP-dep_Trfase_major"/>
</dbReference>
<dbReference type="CDD" id="cd00609">
    <property type="entry name" value="AAT_like"/>
    <property type="match status" value="1"/>
</dbReference>
<feature type="domain" description="Aminotransferase class I/classII large" evidence="6">
    <location>
        <begin position="51"/>
        <end position="381"/>
    </location>
</feature>
<name>A0A0V9UQI1_9NOCA</name>
<evidence type="ECO:0000256" key="3">
    <source>
        <dbReference type="ARBA" id="ARBA00022898"/>
    </source>
</evidence>
<dbReference type="PANTHER" id="PTHR43525">
    <property type="entry name" value="PROTEIN MALY"/>
    <property type="match status" value="1"/>
</dbReference>
<comment type="caution">
    <text evidence="7">The sequence shown here is derived from an EMBL/GenBank/DDBJ whole genome shotgun (WGS) entry which is preliminary data.</text>
</comment>
<accession>A0A0V9UQI1</accession>
<dbReference type="RefSeq" id="WP_060650382.1">
    <property type="nucleotide sequence ID" value="NZ_AZXY01000001.1"/>
</dbReference>
<keyword evidence="3" id="KW-0663">Pyridoxal phosphate</keyword>
<dbReference type="SUPFAM" id="SSF53383">
    <property type="entry name" value="PLP-dependent transferases"/>
    <property type="match status" value="1"/>
</dbReference>
<evidence type="ECO:0000313" key="8">
    <source>
        <dbReference type="Proteomes" id="UP000053060"/>
    </source>
</evidence>
<evidence type="ECO:0000313" key="7">
    <source>
        <dbReference type="EMBL" id="KSZ60266.1"/>
    </source>
</evidence>
<dbReference type="GO" id="GO:0047804">
    <property type="term" value="F:cysteine-S-conjugate beta-lyase activity"/>
    <property type="evidence" value="ECO:0007669"/>
    <property type="project" value="UniProtKB-EC"/>
</dbReference>
<gene>
    <name evidence="7" type="ORF">Z045_02035</name>
</gene>
<protein>
    <recommendedName>
        <fullName evidence="2">cysteine-S-conjugate beta-lyase</fullName>
        <ecNumber evidence="2">4.4.1.13</ecNumber>
    </recommendedName>
</protein>
<keyword evidence="7" id="KW-0808">Transferase</keyword>
<reference evidence="8" key="1">
    <citation type="submission" date="2015-01" db="EMBL/GenBank/DDBJ databases">
        <title>Draft genome sequence of Rhodococcus pyridinivorans strain KG-16, a hydrocarbon-degrading bacterium.</title>
        <authorList>
            <person name="Aggarwal R.K."/>
            <person name="Dawar C."/>
        </authorList>
    </citation>
    <scope>NUCLEOTIDE SEQUENCE [LARGE SCALE GENOMIC DNA]</scope>
    <source>
        <strain evidence="8">KG-16</strain>
    </source>
</reference>
<dbReference type="EC" id="4.4.1.13" evidence="2"/>
<reference evidence="7 8" key="2">
    <citation type="journal article" date="2016" name="Genome Announc.">
        <title>Draft Genome Sequence of a Versatile Hydrocarbon-Degrading Bacterium, Rhodococcus pyridinivorans Strain KG-16, Collected from Oil Fields in India.</title>
        <authorList>
            <person name="Aggarwal R.K."/>
            <person name="Dawar C."/>
            <person name="Phanindranath R."/>
            <person name="Mutnuri L."/>
            <person name="Dayal A.M."/>
        </authorList>
    </citation>
    <scope>NUCLEOTIDE SEQUENCE [LARGE SCALE GENOMIC DNA]</scope>
    <source>
        <strain evidence="7 8">KG-16</strain>
    </source>
</reference>
<dbReference type="GO" id="GO:0008483">
    <property type="term" value="F:transaminase activity"/>
    <property type="evidence" value="ECO:0007669"/>
    <property type="project" value="UniProtKB-KW"/>
</dbReference>
<dbReference type="InterPro" id="IPR015422">
    <property type="entry name" value="PyrdxlP-dep_Trfase_small"/>
</dbReference>
<dbReference type="AlphaFoldDB" id="A0A0V9UQI1"/>
<comment type="cofactor">
    <cofactor evidence="1">
        <name>pyridoxal 5'-phosphate</name>
        <dbReference type="ChEBI" id="CHEBI:597326"/>
    </cofactor>
</comment>
<dbReference type="InterPro" id="IPR051798">
    <property type="entry name" value="Class-II_PLP-Dep_Aminotrans"/>
</dbReference>
<organism evidence="7 8">
    <name type="scientific">Rhodococcus pyridinivorans KG-16</name>
    <dbReference type="NCBI Taxonomy" id="1441730"/>
    <lineage>
        <taxon>Bacteria</taxon>
        <taxon>Bacillati</taxon>
        <taxon>Actinomycetota</taxon>
        <taxon>Actinomycetes</taxon>
        <taxon>Mycobacteriales</taxon>
        <taxon>Nocardiaceae</taxon>
        <taxon>Rhodococcus</taxon>
    </lineage>
</organism>
<comment type="similarity">
    <text evidence="5">Belongs to the class-II pyridoxal-phosphate-dependent aminotransferase family. MalY/PatB cystathionine beta-lyase subfamily.</text>
</comment>
<dbReference type="GO" id="GO:0030170">
    <property type="term" value="F:pyridoxal phosphate binding"/>
    <property type="evidence" value="ECO:0007669"/>
    <property type="project" value="InterPro"/>
</dbReference>
<dbReference type="Proteomes" id="UP000053060">
    <property type="component" value="Unassembled WGS sequence"/>
</dbReference>
<evidence type="ECO:0000256" key="5">
    <source>
        <dbReference type="ARBA" id="ARBA00037974"/>
    </source>
</evidence>
<dbReference type="InterPro" id="IPR015424">
    <property type="entry name" value="PyrdxlP-dep_Trfase"/>
</dbReference>
<keyword evidence="7" id="KW-0032">Aminotransferase</keyword>
<proteinExistence type="inferred from homology"/>
<dbReference type="EMBL" id="AZXY01000001">
    <property type="protein sequence ID" value="KSZ60266.1"/>
    <property type="molecule type" value="Genomic_DNA"/>
</dbReference>
<keyword evidence="4" id="KW-0456">Lyase</keyword>
<dbReference type="Gene3D" id="3.90.1150.10">
    <property type="entry name" value="Aspartate Aminotransferase, domain 1"/>
    <property type="match status" value="1"/>
</dbReference>
<dbReference type="InterPro" id="IPR004839">
    <property type="entry name" value="Aminotransferase_I/II_large"/>
</dbReference>
<dbReference type="PANTHER" id="PTHR43525:SF1">
    <property type="entry name" value="PROTEIN MALY"/>
    <property type="match status" value="1"/>
</dbReference>
<dbReference type="Pfam" id="PF00155">
    <property type="entry name" value="Aminotran_1_2"/>
    <property type="match status" value="1"/>
</dbReference>
<dbReference type="PATRIC" id="fig|1441730.3.peg.428"/>
<dbReference type="Gene3D" id="3.40.640.10">
    <property type="entry name" value="Type I PLP-dependent aspartate aminotransferase-like (Major domain)"/>
    <property type="match status" value="1"/>
</dbReference>